<dbReference type="InterPro" id="IPR032675">
    <property type="entry name" value="LRR_dom_sf"/>
</dbReference>
<dbReference type="Proteomes" id="UP001212997">
    <property type="component" value="Unassembled WGS sequence"/>
</dbReference>
<evidence type="ECO:0000313" key="2">
    <source>
        <dbReference type="EMBL" id="KAJ3482585.1"/>
    </source>
</evidence>
<dbReference type="SUPFAM" id="SSF52047">
    <property type="entry name" value="RNI-like"/>
    <property type="match status" value="1"/>
</dbReference>
<sequence length="510" mass="59011">MSPCVTIHHLPDELLVEIVNILREQKSLSPPWFHLTFVCHRWRAVILDYPLFWTKINATGDIERTQSFLERSKSFPIDLTISDYPSQDIQRRSLTSLLSDHIHRIKYLTLKPRYAEDVMQRIDSPFPILEWLNLERESGDSPLIVRFGISPPAPRLKYLWISRSTLDWNSSLYKGLSSLSLSSAFRAEPFVGDFLNVLEACPSLENLRLKDFHLREFIPEDFFEEGDVIPDDFTIPEDPRTIELPLLKKCYVSGYCESIANLLRHIDIPSCSRVSLWFLPGYDRQTSDRFWVLPSDLHTHMPLVPHSTDMQLTSRLHNLYPQFEGAQWNTDLVLTAPEVSGQPNLWIYVPLVYKDIKPNFFESAFALVQPFSITTLKIEFDFTCVTRRMWREALTGLRSLVTLRITAAHCKAQCISAAPAEVYNVLGTKADAHQVICPKLEQLHLRHVNLGPVTARLLHIALQLRALSNAKLQYLDIDDWHSRGEVQWEWPDFLKVADEFSQNKRDAETF</sequence>
<name>A0AAD5V5G6_9APHY</name>
<dbReference type="AlphaFoldDB" id="A0AAD5V5G6"/>
<proteinExistence type="predicted"/>
<dbReference type="EMBL" id="JANAWD010000266">
    <property type="protein sequence ID" value="KAJ3482585.1"/>
    <property type="molecule type" value="Genomic_DNA"/>
</dbReference>
<dbReference type="Gene3D" id="3.80.10.10">
    <property type="entry name" value="Ribonuclease Inhibitor"/>
    <property type="match status" value="1"/>
</dbReference>
<gene>
    <name evidence="2" type="ORF">NLI96_g6888</name>
</gene>
<evidence type="ECO:0000313" key="3">
    <source>
        <dbReference type="Proteomes" id="UP001212997"/>
    </source>
</evidence>
<accession>A0AAD5V5G6</accession>
<dbReference type="InterPro" id="IPR001810">
    <property type="entry name" value="F-box_dom"/>
</dbReference>
<keyword evidence="3" id="KW-1185">Reference proteome</keyword>
<evidence type="ECO:0000259" key="1">
    <source>
        <dbReference type="PROSITE" id="PS50181"/>
    </source>
</evidence>
<feature type="domain" description="F-box" evidence="1">
    <location>
        <begin position="4"/>
        <end position="56"/>
    </location>
</feature>
<reference evidence="2" key="1">
    <citation type="submission" date="2022-07" db="EMBL/GenBank/DDBJ databases">
        <title>Genome Sequence of Physisporinus lineatus.</title>
        <authorList>
            <person name="Buettner E."/>
        </authorList>
    </citation>
    <scope>NUCLEOTIDE SEQUENCE</scope>
    <source>
        <strain evidence="2">VT162</strain>
    </source>
</reference>
<dbReference type="Pfam" id="PF12937">
    <property type="entry name" value="F-box-like"/>
    <property type="match status" value="1"/>
</dbReference>
<comment type="caution">
    <text evidence="2">The sequence shown here is derived from an EMBL/GenBank/DDBJ whole genome shotgun (WGS) entry which is preliminary data.</text>
</comment>
<protein>
    <recommendedName>
        <fullName evidence="1">F-box domain-containing protein</fullName>
    </recommendedName>
</protein>
<dbReference type="PROSITE" id="PS50181">
    <property type="entry name" value="FBOX"/>
    <property type="match status" value="1"/>
</dbReference>
<organism evidence="2 3">
    <name type="scientific">Meripilus lineatus</name>
    <dbReference type="NCBI Taxonomy" id="2056292"/>
    <lineage>
        <taxon>Eukaryota</taxon>
        <taxon>Fungi</taxon>
        <taxon>Dikarya</taxon>
        <taxon>Basidiomycota</taxon>
        <taxon>Agaricomycotina</taxon>
        <taxon>Agaricomycetes</taxon>
        <taxon>Polyporales</taxon>
        <taxon>Meripilaceae</taxon>
        <taxon>Meripilus</taxon>
    </lineage>
</organism>